<feature type="transmembrane region" description="Helical" evidence="1">
    <location>
        <begin position="226"/>
        <end position="248"/>
    </location>
</feature>
<dbReference type="OrthoDB" id="2062742at2"/>
<feature type="transmembrane region" description="Helical" evidence="1">
    <location>
        <begin position="324"/>
        <end position="346"/>
    </location>
</feature>
<feature type="transmembrane region" description="Helical" evidence="1">
    <location>
        <begin position="481"/>
        <end position="510"/>
    </location>
</feature>
<feature type="transmembrane region" description="Helical" evidence="1">
    <location>
        <begin position="728"/>
        <end position="753"/>
    </location>
</feature>
<dbReference type="AlphaFoldDB" id="A0A2U2MSF9"/>
<name>A0A2U2MSF9_9BIFI</name>
<comment type="caution">
    <text evidence="2">The sequence shown here is derived from an EMBL/GenBank/DDBJ whole genome shotgun (WGS) entry which is preliminary data.</text>
</comment>
<feature type="transmembrane region" description="Helical" evidence="1">
    <location>
        <begin position="413"/>
        <end position="433"/>
    </location>
</feature>
<feature type="transmembrane region" description="Helical" evidence="1">
    <location>
        <begin position="630"/>
        <end position="651"/>
    </location>
</feature>
<keyword evidence="3" id="KW-1185">Reference proteome</keyword>
<dbReference type="Proteomes" id="UP000245753">
    <property type="component" value="Unassembled WGS sequence"/>
</dbReference>
<keyword evidence="1" id="KW-0812">Transmembrane</keyword>
<keyword evidence="1" id="KW-0472">Membrane</keyword>
<evidence type="ECO:0000256" key="1">
    <source>
        <dbReference type="SAM" id="Phobius"/>
    </source>
</evidence>
<protein>
    <recommendedName>
        <fullName evidence="4">Glycosyltransferase</fullName>
    </recommendedName>
</protein>
<evidence type="ECO:0000313" key="3">
    <source>
        <dbReference type="Proteomes" id="UP000245753"/>
    </source>
</evidence>
<feature type="transmembrane region" description="Helical" evidence="1">
    <location>
        <begin position="663"/>
        <end position="683"/>
    </location>
</feature>
<dbReference type="EMBL" id="QFFN01000012">
    <property type="protein sequence ID" value="PWG59798.1"/>
    <property type="molecule type" value="Genomic_DNA"/>
</dbReference>
<sequence>MNDRPDPTKFDVRGFAAHHRFGCIAAAVILVMEVVCCNLPFWTTIASPGPITAPHMTLGSGLSLSGAGVLRVDDPTEAYIDVSGVDAPVRYIHYVSGYSTNRDAALQDDRHPFDWALHVRVDALPSGSGTWRTGETDAFHRYVEASTYLRNRAADGDVDTVRIWIQETVGSQFAFNTLIVNDHPPFRISLARVGAMVAIAAVIGLLRPRSRLYAIAVNTHSAKQRLAFAAVIAPFAIMFVITLATASWSSPKEFSHEPYSYAYDFNQYAQMADSLLHGRPWLDLPVPHQLAEAANPYDVATRDSLLSHGVGNIYWDHVFFDGHWYSYFGVVPAVLLFLPYQALTSLWVDGGLWLPTKVATSIFLFVFLVFSLLLVVRMIDRFFPKTSVGVTVLVLAAFMCGSNGWFLWMRPMFYELAPSAALMFTAIGLWLWLSARRVPLDDDESGGDTAGRRRWRTWTVDDVPLETRASDDLVRISLPRVAGGSLCIALTLGCRATFIFSALLFLPIFADEIRSGRMLRILGVLLPRRWRLGTWRKGGPVWRSWRADLAALLPAFAVFALLLAYNRWRFGSWLDFGNNYQLTVTDLTRYKEPLSVLPQILGYYLFQPPRLIPVFPWIDVPYMPVHPWQYTERMICGFLWFAPVCLLAFALPRVRRSLARHRLWGLVCTLLGLGVFELVFVSYKGGMDWRYVADFGWLLALGSAMMIPAVFEWAGSRSFVFSTGRARIARLAVIVVVALVFATLFMTVAGTFVPSKIGPLMRTNPTVYYTVRSWFVW</sequence>
<feature type="transmembrane region" description="Helical" evidence="1">
    <location>
        <begin position="695"/>
        <end position="716"/>
    </location>
</feature>
<proteinExistence type="predicted"/>
<feature type="transmembrane region" description="Helical" evidence="1">
    <location>
        <begin position="545"/>
        <end position="565"/>
    </location>
</feature>
<feature type="transmembrane region" description="Helical" evidence="1">
    <location>
        <begin position="388"/>
        <end position="406"/>
    </location>
</feature>
<feature type="transmembrane region" description="Helical" evidence="1">
    <location>
        <begin position="21"/>
        <end position="42"/>
    </location>
</feature>
<dbReference type="RefSeq" id="WP_109137299.1">
    <property type="nucleotide sequence ID" value="NZ_QFFN01000012.1"/>
</dbReference>
<evidence type="ECO:0008006" key="4">
    <source>
        <dbReference type="Google" id="ProtNLM"/>
    </source>
</evidence>
<organism evidence="2 3">
    <name type="scientific">Bifidobacterium catulorum</name>
    <dbReference type="NCBI Taxonomy" id="1630173"/>
    <lineage>
        <taxon>Bacteria</taxon>
        <taxon>Bacillati</taxon>
        <taxon>Actinomycetota</taxon>
        <taxon>Actinomycetes</taxon>
        <taxon>Bifidobacteriales</taxon>
        <taxon>Bifidobacteriaceae</taxon>
        <taxon>Bifidobacterium</taxon>
    </lineage>
</organism>
<evidence type="ECO:0000313" key="2">
    <source>
        <dbReference type="EMBL" id="PWG59798.1"/>
    </source>
</evidence>
<feature type="transmembrane region" description="Helical" evidence="1">
    <location>
        <begin position="358"/>
        <end position="376"/>
    </location>
</feature>
<feature type="transmembrane region" description="Helical" evidence="1">
    <location>
        <begin position="186"/>
        <end position="206"/>
    </location>
</feature>
<accession>A0A2U2MSF9</accession>
<keyword evidence="1" id="KW-1133">Transmembrane helix</keyword>
<gene>
    <name evidence="2" type="ORF">DF200_05575</name>
</gene>
<reference evidence="2 3" key="1">
    <citation type="journal article" date="2018" name="Int. J. Syst. Evol. Microbiol.">
        <title>Bifidobacterium catulorum sp. nov., a novel taxon from the faeces of the baby common marmoset (Callithrix jacchus).</title>
        <authorList>
            <person name="Modesto M."/>
            <person name="Michelini S."/>
            <person name="Oki K."/>
            <person name="Biavati B."/>
            <person name="Watanabe K."/>
            <person name="Mattarelli P."/>
        </authorList>
    </citation>
    <scope>NUCLEOTIDE SEQUENCE [LARGE SCALE GENOMIC DNA]</scope>
    <source>
        <strain evidence="2 3">MRM 8.19</strain>
    </source>
</reference>